<name>Q8R8F6_CALS4</name>
<dbReference type="RefSeq" id="WP_011026160.1">
    <property type="nucleotide sequence ID" value="NC_003869.1"/>
</dbReference>
<gene>
    <name evidence="1" type="ordered locus">TTE2048</name>
</gene>
<dbReference type="Proteomes" id="UP000000555">
    <property type="component" value="Chromosome"/>
</dbReference>
<dbReference type="AlphaFoldDB" id="Q8R8F6"/>
<dbReference type="HOGENOM" id="CLU_1538246_0_0_9"/>
<dbReference type="GO" id="GO:0000287">
    <property type="term" value="F:magnesium ion binding"/>
    <property type="evidence" value="ECO:0007669"/>
    <property type="project" value="InterPro"/>
</dbReference>
<accession>Q8R8F6</accession>
<sequence length="182" mass="21328">MEKEMAGKVEVEAKHLLNAYGAIEKARRELYWALNYQIRAGEKPNNLLSSDNVEVEILDNGKVVKLTVMDYPARLQSTKNEEKERWINNVMFALKNVKDKISFDRIFVFVKFYFPVSNVDVDNRDIKPIIDGIKYSRIVADDNYRYVSYGFNANFSDSPRTEIYIIDYKVFPKKLHEILNET</sequence>
<dbReference type="Gene3D" id="3.30.1330.70">
    <property type="entry name" value="Holliday junction resolvase RusA"/>
    <property type="match status" value="1"/>
</dbReference>
<dbReference type="GO" id="GO:0006281">
    <property type="term" value="P:DNA repair"/>
    <property type="evidence" value="ECO:0007669"/>
    <property type="project" value="InterPro"/>
</dbReference>
<evidence type="ECO:0000313" key="1">
    <source>
        <dbReference type="EMBL" id="AAM25222.1"/>
    </source>
</evidence>
<organism evidence="1 2">
    <name type="scientific">Caldanaerobacter subterraneus subsp. tengcongensis (strain DSM 15242 / JCM 11007 / NBRC 100824 / MB4)</name>
    <name type="common">Thermoanaerobacter tengcongensis</name>
    <dbReference type="NCBI Taxonomy" id="273068"/>
    <lineage>
        <taxon>Bacteria</taxon>
        <taxon>Bacillati</taxon>
        <taxon>Bacillota</taxon>
        <taxon>Clostridia</taxon>
        <taxon>Thermoanaerobacterales</taxon>
        <taxon>Thermoanaerobacteraceae</taxon>
        <taxon>Caldanaerobacter</taxon>
    </lineage>
</organism>
<dbReference type="EMBL" id="AE008691">
    <property type="protein sequence ID" value="AAM25222.1"/>
    <property type="molecule type" value="Genomic_DNA"/>
</dbReference>
<dbReference type="STRING" id="273068.TTE2048"/>
<proteinExistence type="predicted"/>
<dbReference type="KEGG" id="tte:TTE2048"/>
<evidence type="ECO:0000313" key="2">
    <source>
        <dbReference type="Proteomes" id="UP000000555"/>
    </source>
</evidence>
<dbReference type="OrthoDB" id="1898172at2"/>
<protein>
    <submittedName>
        <fullName evidence="1">Uncharacterized protein</fullName>
    </submittedName>
</protein>
<reference evidence="1 2" key="1">
    <citation type="journal article" date="2002" name="Genome Res.">
        <title>A complete sequence of the T. tengcongensis genome.</title>
        <authorList>
            <person name="Bao Q."/>
            <person name="Tian Y."/>
            <person name="Li W."/>
            <person name="Xu Z."/>
            <person name="Xuan Z."/>
            <person name="Hu S."/>
            <person name="Dong W."/>
            <person name="Yang J."/>
            <person name="Chen Y."/>
            <person name="Xue Y."/>
            <person name="Xu Y."/>
            <person name="Lai X."/>
            <person name="Huang L."/>
            <person name="Dong X."/>
            <person name="Ma Y."/>
            <person name="Ling L."/>
            <person name="Tan H."/>
            <person name="Chen R."/>
            <person name="Wang J."/>
            <person name="Yu J."/>
            <person name="Yang H."/>
        </authorList>
    </citation>
    <scope>NUCLEOTIDE SEQUENCE [LARGE SCALE GENOMIC DNA]</scope>
    <source>
        <strain evidence="2">DSM 15242 / JCM 11007 / NBRC 100824 / MB4</strain>
    </source>
</reference>
<dbReference type="SUPFAM" id="SSF103084">
    <property type="entry name" value="Holliday junction resolvase RusA"/>
    <property type="match status" value="1"/>
</dbReference>
<dbReference type="InterPro" id="IPR036614">
    <property type="entry name" value="RusA-like_sf"/>
</dbReference>
<dbReference type="GO" id="GO:0006310">
    <property type="term" value="P:DNA recombination"/>
    <property type="evidence" value="ECO:0007669"/>
    <property type="project" value="InterPro"/>
</dbReference>
<keyword evidence="2" id="KW-1185">Reference proteome</keyword>